<feature type="region of interest" description="Disordered" evidence="1">
    <location>
        <begin position="104"/>
        <end position="135"/>
    </location>
</feature>
<dbReference type="RefSeq" id="XP_007713923.1">
    <property type="nucleotide sequence ID" value="XM_007715733.1"/>
</dbReference>
<feature type="compositionally biased region" description="Basic residues" evidence="1">
    <location>
        <begin position="113"/>
        <end position="132"/>
    </location>
</feature>
<evidence type="ECO:0000313" key="4">
    <source>
        <dbReference type="Proteomes" id="UP000053841"/>
    </source>
</evidence>
<accession>W6Y2D1</accession>
<dbReference type="GeneID" id="19142139"/>
<keyword evidence="2" id="KW-1133">Transmembrane helix</keyword>
<organism evidence="3 4">
    <name type="scientific">Cochliobolus carbonum (strain 26-R-13)</name>
    <name type="common">Maize leaf spot fungus</name>
    <name type="synonym">Bipolaris zeicola</name>
    <dbReference type="NCBI Taxonomy" id="930089"/>
    <lineage>
        <taxon>Eukaryota</taxon>
        <taxon>Fungi</taxon>
        <taxon>Dikarya</taxon>
        <taxon>Ascomycota</taxon>
        <taxon>Pezizomycotina</taxon>
        <taxon>Dothideomycetes</taxon>
        <taxon>Pleosporomycetidae</taxon>
        <taxon>Pleosporales</taxon>
        <taxon>Pleosporineae</taxon>
        <taxon>Pleosporaceae</taxon>
        <taxon>Bipolaris</taxon>
    </lineage>
</organism>
<name>W6Y2D1_COCC2</name>
<keyword evidence="2" id="KW-0812">Transmembrane</keyword>
<dbReference type="AlphaFoldDB" id="W6Y2D1"/>
<dbReference type="HOGENOM" id="CLU_1360202_0_0_1"/>
<sequence>MYRFLTPTENRKQTHVPIFPAFYSPTYLIQYIPFFPLYFRLSPSALNIPYPSLHHPATFTHARTYPPHPHKPRKKQIIPPPPSKTSILYAHLVPTRSPLFLHRKEEQEEVPPKKAKNKKHAQKKGKKKKKRVPPTVPRLETKVMVPPPFSPHGPESEPCILFLFFFATFFVGSFFRCWLRYVHFMRVLKSEMYIKVQCKSW</sequence>
<proteinExistence type="predicted"/>
<keyword evidence="4" id="KW-1185">Reference proteome</keyword>
<keyword evidence="2" id="KW-0472">Membrane</keyword>
<protein>
    <submittedName>
        <fullName evidence="3">Uncharacterized protein</fullName>
    </submittedName>
</protein>
<evidence type="ECO:0000256" key="2">
    <source>
        <dbReference type="SAM" id="Phobius"/>
    </source>
</evidence>
<gene>
    <name evidence="3" type="ORF">COCCADRAFT_100394</name>
</gene>
<dbReference type="KEGG" id="bze:COCCADRAFT_100394"/>
<evidence type="ECO:0000313" key="3">
    <source>
        <dbReference type="EMBL" id="EUC31775.1"/>
    </source>
</evidence>
<reference evidence="3 4" key="1">
    <citation type="journal article" date="2013" name="PLoS Genet.">
        <title>Comparative genome structure, secondary metabolite, and effector coding capacity across Cochliobolus pathogens.</title>
        <authorList>
            <person name="Condon B.J."/>
            <person name="Leng Y."/>
            <person name="Wu D."/>
            <person name="Bushley K.E."/>
            <person name="Ohm R.A."/>
            <person name="Otillar R."/>
            <person name="Martin J."/>
            <person name="Schackwitz W."/>
            <person name="Grimwood J."/>
            <person name="MohdZainudin N."/>
            <person name="Xue C."/>
            <person name="Wang R."/>
            <person name="Manning V.A."/>
            <person name="Dhillon B."/>
            <person name="Tu Z.J."/>
            <person name="Steffenson B.J."/>
            <person name="Salamov A."/>
            <person name="Sun H."/>
            <person name="Lowry S."/>
            <person name="LaButti K."/>
            <person name="Han J."/>
            <person name="Copeland A."/>
            <person name="Lindquist E."/>
            <person name="Barry K."/>
            <person name="Schmutz J."/>
            <person name="Baker S.E."/>
            <person name="Ciuffetti L.M."/>
            <person name="Grigoriev I.V."/>
            <person name="Zhong S."/>
            <person name="Turgeon B.G."/>
        </authorList>
    </citation>
    <scope>NUCLEOTIDE SEQUENCE [LARGE SCALE GENOMIC DNA]</scope>
    <source>
        <strain evidence="3 4">26-R-13</strain>
    </source>
</reference>
<feature type="transmembrane region" description="Helical" evidence="2">
    <location>
        <begin position="160"/>
        <end position="179"/>
    </location>
</feature>
<dbReference type="Proteomes" id="UP000053841">
    <property type="component" value="Unassembled WGS sequence"/>
</dbReference>
<dbReference type="EMBL" id="KI964651">
    <property type="protein sequence ID" value="EUC31775.1"/>
    <property type="molecule type" value="Genomic_DNA"/>
</dbReference>
<evidence type="ECO:0000256" key="1">
    <source>
        <dbReference type="SAM" id="MobiDB-lite"/>
    </source>
</evidence>